<evidence type="ECO:0000313" key="2">
    <source>
        <dbReference type="Proteomes" id="UP000299102"/>
    </source>
</evidence>
<organism evidence="1 2">
    <name type="scientific">Eumeta variegata</name>
    <name type="common">Bagworm moth</name>
    <name type="synonym">Eumeta japonica</name>
    <dbReference type="NCBI Taxonomy" id="151549"/>
    <lineage>
        <taxon>Eukaryota</taxon>
        <taxon>Metazoa</taxon>
        <taxon>Ecdysozoa</taxon>
        <taxon>Arthropoda</taxon>
        <taxon>Hexapoda</taxon>
        <taxon>Insecta</taxon>
        <taxon>Pterygota</taxon>
        <taxon>Neoptera</taxon>
        <taxon>Endopterygota</taxon>
        <taxon>Lepidoptera</taxon>
        <taxon>Glossata</taxon>
        <taxon>Ditrysia</taxon>
        <taxon>Tineoidea</taxon>
        <taxon>Psychidae</taxon>
        <taxon>Oiketicinae</taxon>
        <taxon>Eumeta</taxon>
    </lineage>
</organism>
<gene>
    <name evidence="1" type="ORF">EVAR_63129_1</name>
</gene>
<comment type="caution">
    <text evidence="1">The sequence shown here is derived from an EMBL/GenBank/DDBJ whole genome shotgun (WGS) entry which is preliminary data.</text>
</comment>
<sequence>MELPRDRRAVRSKVHGPLTSLRPRWATGPQETDWHLDAAYLLRKGATVEGVDINFVGGRDGWDSIRFLVKKNNTTQTEPTFAGLGKEAGCLTCHPHPTQLLQHFKEMNVAPAVPGTPVTACCCRARDLWCRPWPRRLSLVHPLPPAAAPKSEAHGASPGCAVYPWRARCHRPLLQISSAERAVRDVTPDHPLLPPLLTIPKPVSSPSPA</sequence>
<proteinExistence type="predicted"/>
<dbReference type="Proteomes" id="UP000299102">
    <property type="component" value="Unassembled WGS sequence"/>
</dbReference>
<evidence type="ECO:0000313" key="1">
    <source>
        <dbReference type="EMBL" id="GBP95980.1"/>
    </source>
</evidence>
<dbReference type="EMBL" id="BGZK01002716">
    <property type="protein sequence ID" value="GBP95980.1"/>
    <property type="molecule type" value="Genomic_DNA"/>
</dbReference>
<keyword evidence="2" id="KW-1185">Reference proteome</keyword>
<protein>
    <submittedName>
        <fullName evidence="1">Uncharacterized protein</fullName>
    </submittedName>
</protein>
<dbReference type="AlphaFoldDB" id="A0A4C2A717"/>
<accession>A0A4C2A717</accession>
<reference evidence="1 2" key="1">
    <citation type="journal article" date="2019" name="Commun. Biol.">
        <title>The bagworm genome reveals a unique fibroin gene that provides high tensile strength.</title>
        <authorList>
            <person name="Kono N."/>
            <person name="Nakamura H."/>
            <person name="Ohtoshi R."/>
            <person name="Tomita M."/>
            <person name="Numata K."/>
            <person name="Arakawa K."/>
        </authorList>
    </citation>
    <scope>NUCLEOTIDE SEQUENCE [LARGE SCALE GENOMIC DNA]</scope>
</reference>
<name>A0A4C2A717_EUMVA</name>